<feature type="region of interest" description="Disordered" evidence="1">
    <location>
        <begin position="110"/>
        <end position="144"/>
    </location>
</feature>
<proteinExistence type="predicted"/>
<protein>
    <submittedName>
        <fullName evidence="2">Uncharacterized protein</fullName>
    </submittedName>
</protein>
<reference evidence="2" key="1">
    <citation type="submission" date="2018-11" db="EMBL/GenBank/DDBJ databases">
        <authorList>
            <consortium name="Pathogen Informatics"/>
        </authorList>
    </citation>
    <scope>NUCLEOTIDE SEQUENCE</scope>
</reference>
<comment type="caution">
    <text evidence="2">The sequence shown here is derived from an EMBL/GenBank/DDBJ whole genome shotgun (WGS) entry which is preliminary data.</text>
</comment>
<evidence type="ECO:0000313" key="2">
    <source>
        <dbReference type="EMBL" id="VEL25914.1"/>
    </source>
</evidence>
<gene>
    <name evidence="2" type="ORF">PXEA_LOCUS19354</name>
</gene>
<evidence type="ECO:0000313" key="3">
    <source>
        <dbReference type="Proteomes" id="UP000784294"/>
    </source>
</evidence>
<dbReference type="Proteomes" id="UP000784294">
    <property type="component" value="Unassembled WGS sequence"/>
</dbReference>
<evidence type="ECO:0000256" key="1">
    <source>
        <dbReference type="SAM" id="MobiDB-lite"/>
    </source>
</evidence>
<dbReference type="EMBL" id="CAAALY010076974">
    <property type="protein sequence ID" value="VEL25914.1"/>
    <property type="molecule type" value="Genomic_DNA"/>
</dbReference>
<keyword evidence="3" id="KW-1185">Reference proteome</keyword>
<organism evidence="2 3">
    <name type="scientific">Protopolystoma xenopodis</name>
    <dbReference type="NCBI Taxonomy" id="117903"/>
    <lineage>
        <taxon>Eukaryota</taxon>
        <taxon>Metazoa</taxon>
        <taxon>Spiralia</taxon>
        <taxon>Lophotrochozoa</taxon>
        <taxon>Platyhelminthes</taxon>
        <taxon>Monogenea</taxon>
        <taxon>Polyopisthocotylea</taxon>
        <taxon>Polystomatidea</taxon>
        <taxon>Polystomatidae</taxon>
        <taxon>Protopolystoma</taxon>
    </lineage>
</organism>
<name>A0A448X1W3_9PLAT</name>
<dbReference type="AlphaFoldDB" id="A0A448X1W3"/>
<sequence length="212" mass="23796">MFPFQDPHASNRRRLDSNCSDFSDTYDDDLLNYLLIILPESVEENEFECPGKSKGTLEVKPIVKKTFTALKGDEPQIIRKTDFASDENGGDSVEPDSVHFNSLQSLSSNKIAQHHARGPPSRVLLKHPSGDRHPNPNYQSRAKSHAGLQVQIKSDLAEYELNVWRHRQSSVRRLGFDCDLDGFELDPAQLSDSLSSYGSVASLYERVSVTFS</sequence>
<accession>A0A448X1W3</accession>
<dbReference type="OrthoDB" id="340227at2759"/>